<dbReference type="PANTHER" id="PTHR45783">
    <property type="entry name" value="KINESIN LIGHT CHAIN"/>
    <property type="match status" value="1"/>
</dbReference>
<evidence type="ECO:0000256" key="3">
    <source>
        <dbReference type="ARBA" id="ARBA00022737"/>
    </source>
</evidence>
<keyword evidence="4" id="KW-0802">TPR repeat</keyword>
<reference evidence="5" key="1">
    <citation type="submission" date="2015-10" db="EMBL/GenBank/DDBJ databases">
        <authorList>
            <person name="Regsiter A."/>
            <person name="william w."/>
        </authorList>
    </citation>
    <scope>NUCLEOTIDE SEQUENCE</scope>
    <source>
        <strain evidence="5">Montdore</strain>
    </source>
</reference>
<dbReference type="GO" id="GO:0019894">
    <property type="term" value="F:kinesin binding"/>
    <property type="evidence" value="ECO:0007669"/>
    <property type="project" value="TreeGrafter"/>
</dbReference>
<dbReference type="SUPFAM" id="SSF48452">
    <property type="entry name" value="TPR-like"/>
    <property type="match status" value="1"/>
</dbReference>
<dbReference type="InterPro" id="IPR002151">
    <property type="entry name" value="Kinesin_light"/>
</dbReference>
<sequence>MHRCVLEQCEKILGPDHPNTLISTSGLALVLGDQGKYNESERIHRRVLEGYEKILGPEHPCTL</sequence>
<dbReference type="GO" id="GO:0005737">
    <property type="term" value="C:cytoplasm"/>
    <property type="evidence" value="ECO:0007669"/>
    <property type="project" value="UniProtKB-SubCell"/>
</dbReference>
<evidence type="ECO:0000256" key="4">
    <source>
        <dbReference type="ARBA" id="ARBA00022803"/>
    </source>
</evidence>
<evidence type="ECO:0000256" key="2">
    <source>
        <dbReference type="ARBA" id="ARBA00022490"/>
    </source>
</evidence>
<keyword evidence="2" id="KW-0963">Cytoplasm</keyword>
<dbReference type="Pfam" id="PF13374">
    <property type="entry name" value="TPR_10"/>
    <property type="match status" value="1"/>
</dbReference>
<name>A0A292Q3Y6_9PEZI</name>
<dbReference type="AlphaFoldDB" id="A0A292Q3Y6"/>
<dbReference type="Gene3D" id="1.25.40.10">
    <property type="entry name" value="Tetratricopeptide repeat domain"/>
    <property type="match status" value="1"/>
</dbReference>
<comment type="subcellular location">
    <subcellularLocation>
        <location evidence="1">Cytoplasm</location>
    </subcellularLocation>
</comment>
<dbReference type="InterPro" id="IPR011990">
    <property type="entry name" value="TPR-like_helical_dom_sf"/>
</dbReference>
<accession>A0A292Q3Y6</accession>
<evidence type="ECO:0008006" key="7">
    <source>
        <dbReference type="Google" id="ProtNLM"/>
    </source>
</evidence>
<feature type="non-terminal residue" evidence="5">
    <location>
        <position position="63"/>
    </location>
</feature>
<evidence type="ECO:0000313" key="6">
    <source>
        <dbReference type="Proteomes" id="UP001412239"/>
    </source>
</evidence>
<dbReference type="EMBL" id="LN890968">
    <property type="protein sequence ID" value="CUS13675.1"/>
    <property type="molecule type" value="Genomic_DNA"/>
</dbReference>
<gene>
    <name evidence="5" type="ORF">GSTUAT00002200001</name>
</gene>
<evidence type="ECO:0000256" key="1">
    <source>
        <dbReference type="ARBA" id="ARBA00004496"/>
    </source>
</evidence>
<dbReference type="GO" id="GO:0005871">
    <property type="term" value="C:kinesin complex"/>
    <property type="evidence" value="ECO:0007669"/>
    <property type="project" value="InterPro"/>
</dbReference>
<evidence type="ECO:0000313" key="5">
    <source>
        <dbReference type="EMBL" id="CUS13675.1"/>
    </source>
</evidence>
<keyword evidence="6" id="KW-1185">Reference proteome</keyword>
<dbReference type="GO" id="GO:0007018">
    <property type="term" value="P:microtubule-based movement"/>
    <property type="evidence" value="ECO:0007669"/>
    <property type="project" value="TreeGrafter"/>
</dbReference>
<proteinExistence type="predicted"/>
<keyword evidence="3" id="KW-0677">Repeat</keyword>
<dbReference type="PANTHER" id="PTHR45783:SF3">
    <property type="entry name" value="KINESIN LIGHT CHAIN"/>
    <property type="match status" value="1"/>
</dbReference>
<dbReference type="Proteomes" id="UP001412239">
    <property type="component" value="Unassembled WGS sequence"/>
</dbReference>
<organism evidence="5 6">
    <name type="scientific">Tuber aestivum</name>
    <name type="common">summer truffle</name>
    <dbReference type="NCBI Taxonomy" id="59557"/>
    <lineage>
        <taxon>Eukaryota</taxon>
        <taxon>Fungi</taxon>
        <taxon>Dikarya</taxon>
        <taxon>Ascomycota</taxon>
        <taxon>Pezizomycotina</taxon>
        <taxon>Pezizomycetes</taxon>
        <taxon>Pezizales</taxon>
        <taxon>Tuberaceae</taxon>
        <taxon>Tuber</taxon>
    </lineage>
</organism>
<protein>
    <recommendedName>
        <fullName evidence="7">Kinesin light chain</fullName>
    </recommendedName>
</protein>